<keyword evidence="1" id="KW-0808">Transferase</keyword>
<organism evidence="8 9">
    <name type="scientific">Mesorhabditis belari</name>
    <dbReference type="NCBI Taxonomy" id="2138241"/>
    <lineage>
        <taxon>Eukaryota</taxon>
        <taxon>Metazoa</taxon>
        <taxon>Ecdysozoa</taxon>
        <taxon>Nematoda</taxon>
        <taxon>Chromadorea</taxon>
        <taxon>Rhabditida</taxon>
        <taxon>Rhabditina</taxon>
        <taxon>Rhabditomorpha</taxon>
        <taxon>Rhabditoidea</taxon>
        <taxon>Rhabditidae</taxon>
        <taxon>Mesorhabditinae</taxon>
        <taxon>Mesorhabditis</taxon>
    </lineage>
</organism>
<reference evidence="9" key="1">
    <citation type="submission" date="2024-02" db="UniProtKB">
        <authorList>
            <consortium name="WormBaseParasite"/>
        </authorList>
    </citation>
    <scope>IDENTIFICATION</scope>
</reference>
<dbReference type="AlphaFoldDB" id="A0AAF3JCD4"/>
<sequence length="383" mass="45035">MRNVIIWIEQLFDALHYIHEQELIHRDLKPDNILVTSDFVLKIADFGLVKETNVTCVGSIAGTHKYMSPPQRDPNQSSMQERNHKVSPRNDVYALGLTVWELIERRVVFQEYISENGFLQWELFCQIWTGEVIEIVSADCLDEIKRIVQSCVNFNRSERPTAERVLELIQAFKKAKGITTFDQPRIEEHQQNIIRPIGFNDLEDNEEIPVLEADLKKTTVESYKDLVYRNEYESKFNKEAMNTFSAAKWFVFNDPENNEEIPVLEVDLKKATVISYKDEQNLVKFDPLDMTPYRDYLYELPKLYNEMMNTLSAEEQCEFYEKLDLIFSDVSEKHGHYIHGHKQQENPQKYGQLDTVENIFRARLCEFQDKVLWSLASPSQQPF</sequence>
<dbReference type="InterPro" id="IPR011009">
    <property type="entry name" value="Kinase-like_dom_sf"/>
</dbReference>
<comment type="similarity">
    <text evidence="5">Belongs to the protein kinase superfamily. Ser/Thr protein kinase family. GCN2 subfamily.</text>
</comment>
<dbReference type="SMART" id="SM00220">
    <property type="entry name" value="S_TKc"/>
    <property type="match status" value="1"/>
</dbReference>
<dbReference type="SUPFAM" id="SSF56112">
    <property type="entry name" value="Protein kinase-like (PK-like)"/>
    <property type="match status" value="1"/>
</dbReference>
<feature type="region of interest" description="Disordered" evidence="6">
    <location>
        <begin position="65"/>
        <end position="85"/>
    </location>
</feature>
<feature type="domain" description="Protein kinase" evidence="7">
    <location>
        <begin position="1"/>
        <end position="173"/>
    </location>
</feature>
<keyword evidence="3" id="KW-0418">Kinase</keyword>
<dbReference type="GO" id="GO:0005634">
    <property type="term" value="C:nucleus"/>
    <property type="evidence" value="ECO:0007669"/>
    <property type="project" value="TreeGrafter"/>
</dbReference>
<dbReference type="PROSITE" id="PS00108">
    <property type="entry name" value="PROTEIN_KINASE_ST"/>
    <property type="match status" value="1"/>
</dbReference>
<dbReference type="Pfam" id="PF00069">
    <property type="entry name" value="Pkinase"/>
    <property type="match status" value="1"/>
</dbReference>
<dbReference type="PANTHER" id="PTHR11042">
    <property type="entry name" value="EUKARYOTIC TRANSLATION INITIATION FACTOR 2-ALPHA KINASE EIF2-ALPHA KINASE -RELATED"/>
    <property type="match status" value="1"/>
</dbReference>
<proteinExistence type="inferred from homology"/>
<name>A0AAF3JCD4_9BILA</name>
<dbReference type="GO" id="GO:0005737">
    <property type="term" value="C:cytoplasm"/>
    <property type="evidence" value="ECO:0007669"/>
    <property type="project" value="TreeGrafter"/>
</dbReference>
<dbReference type="GO" id="GO:0005524">
    <property type="term" value="F:ATP binding"/>
    <property type="evidence" value="ECO:0007669"/>
    <property type="project" value="UniProtKB-KW"/>
</dbReference>
<dbReference type="PANTHER" id="PTHR11042:SF91">
    <property type="entry name" value="EUKARYOTIC TRANSLATION INITIATION FACTOR 2-ALPHA KINASE"/>
    <property type="match status" value="1"/>
</dbReference>
<dbReference type="InterPro" id="IPR008271">
    <property type="entry name" value="Ser/Thr_kinase_AS"/>
</dbReference>
<keyword evidence="4" id="KW-0067">ATP-binding</keyword>
<evidence type="ECO:0000256" key="1">
    <source>
        <dbReference type="ARBA" id="ARBA00022679"/>
    </source>
</evidence>
<dbReference type="PROSITE" id="PS50011">
    <property type="entry name" value="PROTEIN_KINASE_DOM"/>
    <property type="match status" value="1"/>
</dbReference>
<dbReference type="Proteomes" id="UP000887575">
    <property type="component" value="Unassembled WGS sequence"/>
</dbReference>
<accession>A0AAF3JCD4</accession>
<dbReference type="Gene3D" id="1.10.510.10">
    <property type="entry name" value="Transferase(Phosphotransferase) domain 1"/>
    <property type="match status" value="1"/>
</dbReference>
<dbReference type="InterPro" id="IPR050339">
    <property type="entry name" value="CC_SR_Kinase"/>
</dbReference>
<keyword evidence="8" id="KW-1185">Reference proteome</keyword>
<keyword evidence="2" id="KW-0547">Nucleotide-binding</keyword>
<protein>
    <recommendedName>
        <fullName evidence="7">Protein kinase domain-containing protein</fullName>
    </recommendedName>
</protein>
<evidence type="ECO:0000256" key="5">
    <source>
        <dbReference type="ARBA" id="ARBA00037982"/>
    </source>
</evidence>
<evidence type="ECO:0000256" key="4">
    <source>
        <dbReference type="ARBA" id="ARBA00022840"/>
    </source>
</evidence>
<evidence type="ECO:0000256" key="3">
    <source>
        <dbReference type="ARBA" id="ARBA00022777"/>
    </source>
</evidence>
<evidence type="ECO:0000259" key="7">
    <source>
        <dbReference type="PROSITE" id="PS50011"/>
    </source>
</evidence>
<evidence type="ECO:0000256" key="6">
    <source>
        <dbReference type="SAM" id="MobiDB-lite"/>
    </source>
</evidence>
<dbReference type="WBParaSite" id="MBELARI_LOCUS9938">
    <property type="protein sequence ID" value="MBELARI_LOCUS9938"/>
    <property type="gene ID" value="MBELARI_LOCUS9938"/>
</dbReference>
<evidence type="ECO:0000313" key="8">
    <source>
        <dbReference type="Proteomes" id="UP000887575"/>
    </source>
</evidence>
<dbReference type="GO" id="GO:0004694">
    <property type="term" value="F:eukaryotic translation initiation factor 2alpha kinase activity"/>
    <property type="evidence" value="ECO:0007669"/>
    <property type="project" value="TreeGrafter"/>
</dbReference>
<evidence type="ECO:0000313" key="9">
    <source>
        <dbReference type="WBParaSite" id="MBELARI_LOCUS9938"/>
    </source>
</evidence>
<evidence type="ECO:0000256" key="2">
    <source>
        <dbReference type="ARBA" id="ARBA00022741"/>
    </source>
</evidence>
<dbReference type="InterPro" id="IPR000719">
    <property type="entry name" value="Prot_kinase_dom"/>
</dbReference>